<evidence type="ECO:0000313" key="2">
    <source>
        <dbReference type="Proteomes" id="UP000694044"/>
    </source>
</evidence>
<comment type="caution">
    <text evidence="1">The sequence shown here is derived from an EMBL/GenBank/DDBJ whole genome shotgun (WGS) entry which is preliminary data.</text>
</comment>
<dbReference type="AlphaFoldDB" id="A0A8T1VL45"/>
<evidence type="ECO:0000313" key="1">
    <source>
        <dbReference type="EMBL" id="KAG7380929.1"/>
    </source>
</evidence>
<dbReference type="Proteomes" id="UP000694044">
    <property type="component" value="Unassembled WGS sequence"/>
</dbReference>
<proteinExistence type="predicted"/>
<keyword evidence="2" id="KW-1185">Reference proteome</keyword>
<dbReference type="EMBL" id="JAGDFM010000269">
    <property type="protein sequence ID" value="KAG7380929.1"/>
    <property type="molecule type" value="Genomic_DNA"/>
</dbReference>
<accession>A0A8T1VL45</accession>
<name>A0A8T1VL45_9STRA</name>
<protein>
    <submittedName>
        <fullName evidence="1">Uncharacterized protein</fullName>
    </submittedName>
</protein>
<organism evidence="1 2">
    <name type="scientific">Phytophthora pseudosyringae</name>
    <dbReference type="NCBI Taxonomy" id="221518"/>
    <lineage>
        <taxon>Eukaryota</taxon>
        <taxon>Sar</taxon>
        <taxon>Stramenopiles</taxon>
        <taxon>Oomycota</taxon>
        <taxon>Peronosporomycetes</taxon>
        <taxon>Peronosporales</taxon>
        <taxon>Peronosporaceae</taxon>
        <taxon>Phytophthora</taxon>
    </lineage>
</organism>
<gene>
    <name evidence="1" type="ORF">PHYPSEUDO_006603</name>
</gene>
<sequence length="251" mass="25658">MIELYLTSRSDECFDVGSQGNLSKYITKPSTDIEKVSGSLNGTMASIIETTPAGSTSPAFQCIRPDRWRTSPALTTSKMAVIARAASSDPSKASPGADSFPSSAFAGIDPVLGCAGSTESGEVRLASVWAGWSQLMQLVVGISLAGGTGLALFVVVVGFDGDREGEGSDSLVPALAAVGSCNLRLALVSEVAMSARVSALVAVLAAHNSNVEALALAGWTALKSHGSVLMKASTSSAEFLSTRTLPICILA</sequence>
<reference evidence="1" key="1">
    <citation type="submission" date="2021-02" db="EMBL/GenBank/DDBJ databases">
        <authorList>
            <person name="Palmer J.M."/>
        </authorList>
    </citation>
    <scope>NUCLEOTIDE SEQUENCE</scope>
    <source>
        <strain evidence="1">SCRP734</strain>
    </source>
</reference>